<evidence type="ECO:0000259" key="4">
    <source>
        <dbReference type="PROSITE" id="PS51118"/>
    </source>
</evidence>
<dbReference type="GO" id="GO:0003677">
    <property type="term" value="F:DNA binding"/>
    <property type="evidence" value="ECO:0007669"/>
    <property type="project" value="UniProtKB-KW"/>
</dbReference>
<dbReference type="RefSeq" id="WP_041968691.1">
    <property type="nucleotide sequence ID" value="NZ_BBQG01000019.1"/>
</dbReference>
<organism evidence="5 6">
    <name type="scientific">Streptomyces albus</name>
    <dbReference type="NCBI Taxonomy" id="1888"/>
    <lineage>
        <taxon>Bacteria</taxon>
        <taxon>Bacillati</taxon>
        <taxon>Actinomycetota</taxon>
        <taxon>Actinomycetes</taxon>
        <taxon>Kitasatosporales</taxon>
        <taxon>Streptomycetaceae</taxon>
        <taxon>Streptomyces</taxon>
    </lineage>
</organism>
<feature type="domain" description="HTH hxlR-type" evidence="4">
    <location>
        <begin position="1"/>
        <end position="97"/>
    </location>
</feature>
<evidence type="ECO:0000256" key="2">
    <source>
        <dbReference type="ARBA" id="ARBA00023125"/>
    </source>
</evidence>
<dbReference type="Proteomes" id="UP000298111">
    <property type="component" value="Unassembled WGS sequence"/>
</dbReference>
<reference evidence="5 6" key="1">
    <citation type="submission" date="2018-10" db="EMBL/GenBank/DDBJ databases">
        <title>Isolation of pseudouridimycin from Streptomyces albus DSM 40763.</title>
        <authorList>
            <person name="Rosenqvist P."/>
            <person name="Metsae-Ketelae M."/>
            <person name="Virta P."/>
        </authorList>
    </citation>
    <scope>NUCLEOTIDE SEQUENCE [LARGE SCALE GENOMIC DNA]</scope>
    <source>
        <strain evidence="5 6">DSM 40763</strain>
    </source>
</reference>
<sequence length="203" mass="21359">MARALDAVGDRWTLLVVRELLAGPRRYTDLHADLPGVSTDVLAARLKHMEAEGLTARRRQPRPASGHVYELTERGRALLPVLTALATWGAPALGTPRPTDAVRAHWWAVPLHAVLSAELADRMGPVDVALPEGTFHLRLGPGTAGGPAYAEGPAPEGAGLRLELDATACAALADGTRTLAEAVRDGTVRVTGDGELPQALRSA</sequence>
<keyword evidence="2" id="KW-0238">DNA-binding</keyword>
<evidence type="ECO:0000313" key="5">
    <source>
        <dbReference type="EMBL" id="TGG75670.1"/>
    </source>
</evidence>
<comment type="caution">
    <text evidence="5">The sequence shown here is derived from an EMBL/GenBank/DDBJ whole genome shotgun (WGS) entry which is preliminary data.</text>
</comment>
<name>A0A8H1QK01_9ACTN</name>
<evidence type="ECO:0000313" key="6">
    <source>
        <dbReference type="Proteomes" id="UP000298111"/>
    </source>
</evidence>
<dbReference type="Gene3D" id="1.10.10.10">
    <property type="entry name" value="Winged helix-like DNA-binding domain superfamily/Winged helix DNA-binding domain"/>
    <property type="match status" value="1"/>
</dbReference>
<dbReference type="SUPFAM" id="SSF46785">
    <property type="entry name" value="Winged helix' DNA-binding domain"/>
    <property type="match status" value="1"/>
</dbReference>
<dbReference type="PANTHER" id="PTHR33204:SF18">
    <property type="entry name" value="TRANSCRIPTIONAL REGULATORY PROTEIN"/>
    <property type="match status" value="1"/>
</dbReference>
<dbReference type="Pfam" id="PF01638">
    <property type="entry name" value="HxlR"/>
    <property type="match status" value="1"/>
</dbReference>
<proteinExistence type="predicted"/>
<dbReference type="EMBL" id="RCIY01000114">
    <property type="protein sequence ID" value="TGG75670.1"/>
    <property type="molecule type" value="Genomic_DNA"/>
</dbReference>
<keyword evidence="3" id="KW-0804">Transcription</keyword>
<dbReference type="PROSITE" id="PS51118">
    <property type="entry name" value="HTH_HXLR"/>
    <property type="match status" value="1"/>
</dbReference>
<gene>
    <name evidence="5" type="ORF">D8771_32205</name>
</gene>
<dbReference type="PANTHER" id="PTHR33204">
    <property type="entry name" value="TRANSCRIPTIONAL REGULATOR, MARR FAMILY"/>
    <property type="match status" value="1"/>
</dbReference>
<dbReference type="InterPro" id="IPR002577">
    <property type="entry name" value="HTH_HxlR"/>
</dbReference>
<evidence type="ECO:0000256" key="3">
    <source>
        <dbReference type="ARBA" id="ARBA00023163"/>
    </source>
</evidence>
<evidence type="ECO:0000256" key="1">
    <source>
        <dbReference type="ARBA" id="ARBA00023015"/>
    </source>
</evidence>
<dbReference type="InterPro" id="IPR036527">
    <property type="entry name" value="SCP2_sterol-bd_dom_sf"/>
</dbReference>
<keyword evidence="1" id="KW-0805">Transcription regulation</keyword>
<dbReference type="GeneID" id="75181719"/>
<protein>
    <submittedName>
        <fullName evidence="5">Transcriptional regulator</fullName>
    </submittedName>
</protein>
<dbReference type="AlphaFoldDB" id="A0A8H1QK01"/>
<dbReference type="InterPro" id="IPR036390">
    <property type="entry name" value="WH_DNA-bd_sf"/>
</dbReference>
<dbReference type="SUPFAM" id="SSF55718">
    <property type="entry name" value="SCP-like"/>
    <property type="match status" value="1"/>
</dbReference>
<accession>A0A8H1QK01</accession>
<dbReference type="InterPro" id="IPR036388">
    <property type="entry name" value="WH-like_DNA-bd_sf"/>
</dbReference>